<dbReference type="Gene3D" id="1.10.600.10">
    <property type="entry name" value="Farnesyl Diphosphate Synthase"/>
    <property type="match status" value="1"/>
</dbReference>
<dbReference type="PANTHER" id="PTHR11626:SF2">
    <property type="entry name" value="SQUALENE SYNTHASE"/>
    <property type="match status" value="1"/>
</dbReference>
<dbReference type="GO" id="GO:0045338">
    <property type="term" value="P:farnesyl diphosphate metabolic process"/>
    <property type="evidence" value="ECO:0007669"/>
    <property type="project" value="InterPro"/>
</dbReference>
<dbReference type="PANTHER" id="PTHR11626">
    <property type="entry name" value="FARNESYL-DIPHOSPHATE FARNESYLTRANSFERASE"/>
    <property type="match status" value="1"/>
</dbReference>
<keyword evidence="1" id="KW-0812">Transmembrane</keyword>
<dbReference type="GO" id="GO:0005789">
    <property type="term" value="C:endoplasmic reticulum membrane"/>
    <property type="evidence" value="ECO:0007669"/>
    <property type="project" value="TreeGrafter"/>
</dbReference>
<sequence length="558" mass="62093">MASYLSNLLDLIRHPMEYRTLAQYSVYHEPRRDITSPLELATTRYNEPTMRKCWDMLDATAGLYAVTVKGLDNDLARVVCVAYHVFRALYLIEGSTSLSNDAKESSLRGFHQKITKSTATFDEKELVDFDAVVAELALLPADCRTIIINTAQQMGAGMADYIHRAAAAARKGTSVACTTNTVEYDLYCHYTSGLVGEALTKFFVLIPAPVRFSSLPRKDTGVVMIERAFLGEQALLSNSCALLVKKATLIQNVVEDAKRGVWLWPNEVVARGGVRNLEELLANGSGEGEAAESALWVLSEMVLGALGHATDALDYIVLLKNQGTFNLVAFSTALALATLDLCYMNPKVFTGEAELRKADPVKLLMRSTDPHTVAYFFLDYARRIHARATPRDPHFLAISVMCGKIETWVEHHFPSYITFASGSRTVFYDDTDPRSRIVKRDKAQDEEKARAERQLKRDAEMRAWIEKQGVKPREGAAADVQLYMADGSPLMLYLLLIGALILFLSVGIAISIGGLWYFYGDEWVWKDEGDDVGIRAIFRKVFGTWGGSSPIDPLKVQR</sequence>
<name>A0A0C3AYM1_SERVB</name>
<reference evidence="2 3" key="1">
    <citation type="submission" date="2014-04" db="EMBL/GenBank/DDBJ databases">
        <authorList>
            <consortium name="DOE Joint Genome Institute"/>
            <person name="Kuo A."/>
            <person name="Zuccaro A."/>
            <person name="Kohler A."/>
            <person name="Nagy L.G."/>
            <person name="Floudas D."/>
            <person name="Copeland A."/>
            <person name="Barry K.W."/>
            <person name="Cichocki N."/>
            <person name="Veneault-Fourrey C."/>
            <person name="LaButti K."/>
            <person name="Lindquist E.A."/>
            <person name="Lipzen A."/>
            <person name="Lundell T."/>
            <person name="Morin E."/>
            <person name="Murat C."/>
            <person name="Sun H."/>
            <person name="Tunlid A."/>
            <person name="Henrissat B."/>
            <person name="Grigoriev I.V."/>
            <person name="Hibbett D.S."/>
            <person name="Martin F."/>
            <person name="Nordberg H.P."/>
            <person name="Cantor M.N."/>
            <person name="Hua S.X."/>
        </authorList>
    </citation>
    <scope>NUCLEOTIDE SEQUENCE [LARGE SCALE GENOMIC DNA]</scope>
    <source>
        <strain evidence="2 3">MAFF 305830</strain>
    </source>
</reference>
<dbReference type="SUPFAM" id="SSF48576">
    <property type="entry name" value="Terpenoid synthases"/>
    <property type="match status" value="1"/>
</dbReference>
<dbReference type="InterPro" id="IPR002060">
    <property type="entry name" value="Squ/phyt_synthse"/>
</dbReference>
<keyword evidence="1" id="KW-0472">Membrane</keyword>
<feature type="transmembrane region" description="Helical" evidence="1">
    <location>
        <begin position="490"/>
        <end position="519"/>
    </location>
</feature>
<dbReference type="GO" id="GO:0051996">
    <property type="term" value="F:squalene synthase [NAD(P)H] activity"/>
    <property type="evidence" value="ECO:0007669"/>
    <property type="project" value="InterPro"/>
</dbReference>
<evidence type="ECO:0000313" key="3">
    <source>
        <dbReference type="Proteomes" id="UP000054097"/>
    </source>
</evidence>
<protein>
    <submittedName>
        <fullName evidence="2">Uncharacterized protein</fullName>
    </submittedName>
</protein>
<keyword evidence="1" id="KW-1133">Transmembrane helix</keyword>
<dbReference type="OrthoDB" id="431150at2759"/>
<dbReference type="HOGENOM" id="CLU_031981_2_2_1"/>
<dbReference type="InterPro" id="IPR008949">
    <property type="entry name" value="Isoprenoid_synthase_dom_sf"/>
</dbReference>
<dbReference type="STRING" id="933852.A0A0C3AYM1"/>
<dbReference type="InterPro" id="IPR044844">
    <property type="entry name" value="Trans_IPPS_euk-type"/>
</dbReference>
<gene>
    <name evidence="2" type="ORF">M408DRAFT_233088</name>
</gene>
<dbReference type="Proteomes" id="UP000054097">
    <property type="component" value="Unassembled WGS sequence"/>
</dbReference>
<keyword evidence="3" id="KW-1185">Reference proteome</keyword>
<dbReference type="Pfam" id="PF00494">
    <property type="entry name" value="SQS_PSY"/>
    <property type="match status" value="1"/>
</dbReference>
<dbReference type="GO" id="GO:0006696">
    <property type="term" value="P:ergosterol biosynthetic process"/>
    <property type="evidence" value="ECO:0007669"/>
    <property type="project" value="TreeGrafter"/>
</dbReference>
<accession>A0A0C3AYM1</accession>
<reference evidence="3" key="2">
    <citation type="submission" date="2015-01" db="EMBL/GenBank/DDBJ databases">
        <title>Evolutionary Origins and Diversification of the Mycorrhizal Mutualists.</title>
        <authorList>
            <consortium name="DOE Joint Genome Institute"/>
            <consortium name="Mycorrhizal Genomics Consortium"/>
            <person name="Kohler A."/>
            <person name="Kuo A."/>
            <person name="Nagy L.G."/>
            <person name="Floudas D."/>
            <person name="Copeland A."/>
            <person name="Barry K.W."/>
            <person name="Cichocki N."/>
            <person name="Veneault-Fourrey C."/>
            <person name="LaButti K."/>
            <person name="Lindquist E.A."/>
            <person name="Lipzen A."/>
            <person name="Lundell T."/>
            <person name="Morin E."/>
            <person name="Murat C."/>
            <person name="Riley R."/>
            <person name="Ohm R."/>
            <person name="Sun H."/>
            <person name="Tunlid A."/>
            <person name="Henrissat B."/>
            <person name="Grigoriev I.V."/>
            <person name="Hibbett D.S."/>
            <person name="Martin F."/>
        </authorList>
    </citation>
    <scope>NUCLEOTIDE SEQUENCE [LARGE SCALE GENOMIC DNA]</scope>
    <source>
        <strain evidence="3">MAFF 305830</strain>
    </source>
</reference>
<dbReference type="AlphaFoldDB" id="A0A0C3AYM1"/>
<evidence type="ECO:0000313" key="2">
    <source>
        <dbReference type="EMBL" id="KIM24371.1"/>
    </source>
</evidence>
<dbReference type="EMBL" id="KN824324">
    <property type="protein sequence ID" value="KIM24371.1"/>
    <property type="molecule type" value="Genomic_DNA"/>
</dbReference>
<evidence type="ECO:0000256" key="1">
    <source>
        <dbReference type="SAM" id="Phobius"/>
    </source>
</evidence>
<proteinExistence type="predicted"/>
<organism evidence="2 3">
    <name type="scientific">Serendipita vermifera MAFF 305830</name>
    <dbReference type="NCBI Taxonomy" id="933852"/>
    <lineage>
        <taxon>Eukaryota</taxon>
        <taxon>Fungi</taxon>
        <taxon>Dikarya</taxon>
        <taxon>Basidiomycota</taxon>
        <taxon>Agaricomycotina</taxon>
        <taxon>Agaricomycetes</taxon>
        <taxon>Sebacinales</taxon>
        <taxon>Serendipitaceae</taxon>
        <taxon>Serendipita</taxon>
    </lineage>
</organism>